<dbReference type="SUPFAM" id="SSF53474">
    <property type="entry name" value="alpha/beta-Hydrolases"/>
    <property type="match status" value="1"/>
</dbReference>
<accession>A0A6M5YPM7</accession>
<feature type="region of interest" description="Disordered" evidence="1">
    <location>
        <begin position="1"/>
        <end position="34"/>
    </location>
</feature>
<proteinExistence type="predicted"/>
<name>A0A6M5YPM7_9BACT</name>
<gene>
    <name evidence="2" type="ORF">FTUN_3563</name>
</gene>
<evidence type="ECO:0000256" key="1">
    <source>
        <dbReference type="SAM" id="MobiDB-lite"/>
    </source>
</evidence>
<dbReference type="EMBL" id="CP053452">
    <property type="protein sequence ID" value="QJW96009.1"/>
    <property type="molecule type" value="Genomic_DNA"/>
</dbReference>
<dbReference type="InterPro" id="IPR029058">
    <property type="entry name" value="AB_hydrolase_fold"/>
</dbReference>
<evidence type="ECO:0000313" key="2">
    <source>
        <dbReference type="EMBL" id="QJW96009.1"/>
    </source>
</evidence>
<protein>
    <submittedName>
        <fullName evidence="2">Uncharacterized protein</fullName>
    </submittedName>
</protein>
<dbReference type="AlphaFoldDB" id="A0A6M5YPM7"/>
<dbReference type="Gene3D" id="3.40.50.1820">
    <property type="entry name" value="alpha/beta hydrolase"/>
    <property type="match status" value="1"/>
</dbReference>
<keyword evidence="3" id="KW-1185">Reference proteome</keyword>
<dbReference type="Proteomes" id="UP000503447">
    <property type="component" value="Chromosome"/>
</dbReference>
<evidence type="ECO:0000313" key="3">
    <source>
        <dbReference type="Proteomes" id="UP000503447"/>
    </source>
</evidence>
<dbReference type="KEGG" id="ftj:FTUN_3563"/>
<feature type="compositionally biased region" description="Basic and acidic residues" evidence="1">
    <location>
        <begin position="24"/>
        <end position="34"/>
    </location>
</feature>
<sequence>MEPRPVRKGPATESQCGSPYRYRWGRDRQGAGEPDIRVRLTRSLPVAAPSDASFSSGDLKLNGWLSANARDGKKRPAVVFLYGGWAFGKDDGEDAEPFVRAGFVLFVPVLRGRTATPAPTRTPSAR</sequence>
<organism evidence="2 3">
    <name type="scientific">Frigoriglobus tundricola</name>
    <dbReference type="NCBI Taxonomy" id="2774151"/>
    <lineage>
        <taxon>Bacteria</taxon>
        <taxon>Pseudomonadati</taxon>
        <taxon>Planctomycetota</taxon>
        <taxon>Planctomycetia</taxon>
        <taxon>Gemmatales</taxon>
        <taxon>Gemmataceae</taxon>
        <taxon>Frigoriglobus</taxon>
    </lineage>
</organism>
<reference evidence="3" key="1">
    <citation type="submission" date="2020-05" db="EMBL/GenBank/DDBJ databases">
        <title>Frigoriglobus tundricola gen. nov., sp. nov., a psychrotolerant cellulolytic planctomycete of the family Gemmataceae with two divergent copies of 16S rRNA gene.</title>
        <authorList>
            <person name="Kulichevskaya I.S."/>
            <person name="Ivanova A.A."/>
            <person name="Naumoff D.G."/>
            <person name="Beletsky A.V."/>
            <person name="Rijpstra W.I.C."/>
            <person name="Sinninghe Damste J.S."/>
            <person name="Mardanov A.V."/>
            <person name="Ravin N.V."/>
            <person name="Dedysh S.N."/>
        </authorList>
    </citation>
    <scope>NUCLEOTIDE SEQUENCE [LARGE SCALE GENOMIC DNA]</scope>
    <source>
        <strain evidence="3">PL17</strain>
    </source>
</reference>